<dbReference type="Pfam" id="PF00135">
    <property type="entry name" value="COesterase"/>
    <property type="match status" value="1"/>
</dbReference>
<gene>
    <name evidence="8" type="ORF">PYW07_014428</name>
</gene>
<keyword evidence="6" id="KW-0732">Signal</keyword>
<reference evidence="8" key="1">
    <citation type="submission" date="2023-03" db="EMBL/GenBank/DDBJ databases">
        <title>Chromosome-level genomes of two armyworms, Mythimna separata and Mythimna loreyi, provide insights into the biosynthesis and reception of sex pheromones.</title>
        <authorList>
            <person name="Zhao H."/>
        </authorList>
    </citation>
    <scope>NUCLEOTIDE SEQUENCE</scope>
    <source>
        <strain evidence="8">BeijingLab</strain>
        <tissue evidence="8">Pupa</tissue>
    </source>
</reference>
<evidence type="ECO:0000256" key="1">
    <source>
        <dbReference type="ARBA" id="ARBA00005964"/>
    </source>
</evidence>
<dbReference type="InterPro" id="IPR019826">
    <property type="entry name" value="Carboxylesterase_B_AS"/>
</dbReference>
<comment type="similarity">
    <text evidence="1 6">Belongs to the type-B carboxylesterase/lipase family.</text>
</comment>
<dbReference type="SUPFAM" id="SSF53474">
    <property type="entry name" value="alpha/beta-Hydrolases"/>
    <property type="match status" value="1"/>
</dbReference>
<name>A0AAD7YYB6_MYTSE</name>
<dbReference type="EMBL" id="JARGEI010000003">
    <property type="protein sequence ID" value="KAJ8733877.1"/>
    <property type="molecule type" value="Genomic_DNA"/>
</dbReference>
<sequence>MAWRTCVFLLCVTAVLADDDGDWLQVEIEQGPVRGAKDPNGDLYSFYNIPYATGPTGENKFKPPLPPPNWTEPFNATAEKIIVCPQNHIIIGLMPDVIDEKEDCLVANVFVPDTTEKDLSVVVYVHGGGYSTGFGNLYRGTQFIREKKDFIMVTFNYRLHIHGFLCLGTEDVPGNAGMKDQVELLRWVQKNIASFGGNPNDVTLVGSSAGSASVELLMLTKSAENLFHRVVPESSGSLAAWAVQRDPLEIAKEYAKKINEQAMVDDINSLERFYKTTSLDAMNAVPIPDRTDSAVYFSPCVERNTNGAFLTESPLTILKKGDYKKLPMLYGFTNMEGLLRIDLFETWKDNMNENFTDFLPADLQFGSDTEKLQVANTVKQFYFGNDPVSNENILKYVDFFTDVLFTIPILWAAKLFVEAGHTQVYMYEYVYADEYTPVVPHTDDARGAAHCAQTFAWLDPLVPLPETPEYQKMRGTVREIWHNFMKTGTPVPEGSSLPSWPAIGADRSPHMVLNATLELQGIPLPLRKSFWEEIYDKHYLDSVPPGSGAGSIVQTNMFAVLTIYVLFSFTRKIIVE</sequence>
<dbReference type="InterPro" id="IPR002018">
    <property type="entry name" value="CarbesteraseB"/>
</dbReference>
<evidence type="ECO:0000256" key="4">
    <source>
        <dbReference type="ARBA" id="ARBA00023157"/>
    </source>
</evidence>
<dbReference type="InterPro" id="IPR029058">
    <property type="entry name" value="AB_hydrolase_fold"/>
</dbReference>
<keyword evidence="4" id="KW-1015">Disulfide bond</keyword>
<evidence type="ECO:0000313" key="8">
    <source>
        <dbReference type="EMBL" id="KAJ8733877.1"/>
    </source>
</evidence>
<evidence type="ECO:0000256" key="3">
    <source>
        <dbReference type="ARBA" id="ARBA00022801"/>
    </source>
</evidence>
<feature type="signal peptide" evidence="6">
    <location>
        <begin position="1"/>
        <end position="17"/>
    </location>
</feature>
<dbReference type="Gene3D" id="3.40.50.1820">
    <property type="entry name" value="alpha/beta hydrolase"/>
    <property type="match status" value="1"/>
</dbReference>
<evidence type="ECO:0000256" key="2">
    <source>
        <dbReference type="ARBA" id="ARBA00022487"/>
    </source>
</evidence>
<dbReference type="InterPro" id="IPR050309">
    <property type="entry name" value="Type-B_Carboxylest/Lipase"/>
</dbReference>
<dbReference type="GO" id="GO:0052689">
    <property type="term" value="F:carboxylic ester hydrolase activity"/>
    <property type="evidence" value="ECO:0007669"/>
    <property type="project" value="UniProtKB-KW"/>
</dbReference>
<keyword evidence="9" id="KW-1185">Reference proteome</keyword>
<organism evidence="8 9">
    <name type="scientific">Mythimna separata</name>
    <name type="common">Oriental armyworm</name>
    <name type="synonym">Pseudaletia separata</name>
    <dbReference type="NCBI Taxonomy" id="271217"/>
    <lineage>
        <taxon>Eukaryota</taxon>
        <taxon>Metazoa</taxon>
        <taxon>Ecdysozoa</taxon>
        <taxon>Arthropoda</taxon>
        <taxon>Hexapoda</taxon>
        <taxon>Insecta</taxon>
        <taxon>Pterygota</taxon>
        <taxon>Neoptera</taxon>
        <taxon>Endopterygota</taxon>
        <taxon>Lepidoptera</taxon>
        <taxon>Glossata</taxon>
        <taxon>Ditrysia</taxon>
        <taxon>Noctuoidea</taxon>
        <taxon>Noctuidae</taxon>
        <taxon>Noctuinae</taxon>
        <taxon>Hadenini</taxon>
        <taxon>Mythimna</taxon>
    </lineage>
</organism>
<evidence type="ECO:0000256" key="5">
    <source>
        <dbReference type="ARBA" id="ARBA00023180"/>
    </source>
</evidence>
<feature type="domain" description="Carboxylesterase type B" evidence="7">
    <location>
        <begin position="25"/>
        <end position="517"/>
    </location>
</feature>
<evidence type="ECO:0000256" key="6">
    <source>
        <dbReference type="RuleBase" id="RU361235"/>
    </source>
</evidence>
<evidence type="ECO:0000259" key="7">
    <source>
        <dbReference type="Pfam" id="PF00135"/>
    </source>
</evidence>
<keyword evidence="3 6" id="KW-0378">Hydrolase</keyword>
<dbReference type="PANTHER" id="PTHR11559">
    <property type="entry name" value="CARBOXYLESTERASE"/>
    <property type="match status" value="1"/>
</dbReference>
<feature type="chain" id="PRO_5041779935" description="Carboxylic ester hydrolase" evidence="6">
    <location>
        <begin position="18"/>
        <end position="576"/>
    </location>
</feature>
<dbReference type="AlphaFoldDB" id="A0AAD7YYB6"/>
<keyword evidence="2" id="KW-0719">Serine esterase</keyword>
<dbReference type="PROSITE" id="PS00122">
    <property type="entry name" value="CARBOXYLESTERASE_B_1"/>
    <property type="match status" value="1"/>
</dbReference>
<accession>A0AAD7YYB6</accession>
<evidence type="ECO:0000313" key="9">
    <source>
        <dbReference type="Proteomes" id="UP001231518"/>
    </source>
</evidence>
<protein>
    <recommendedName>
        <fullName evidence="6">Carboxylic ester hydrolase</fullName>
        <ecNumber evidence="6">3.1.1.-</ecNumber>
    </recommendedName>
</protein>
<proteinExistence type="inferred from homology"/>
<keyword evidence="5" id="KW-0325">Glycoprotein</keyword>
<dbReference type="EC" id="3.1.1.-" evidence="6"/>
<dbReference type="Proteomes" id="UP001231518">
    <property type="component" value="Chromosome 5"/>
</dbReference>
<comment type="caution">
    <text evidence="8">The sequence shown here is derived from an EMBL/GenBank/DDBJ whole genome shotgun (WGS) entry which is preliminary data.</text>
</comment>